<evidence type="ECO:0000256" key="1">
    <source>
        <dbReference type="ARBA" id="ARBA00022679"/>
    </source>
</evidence>
<dbReference type="Gene3D" id="3.90.550.10">
    <property type="entry name" value="Spore Coat Polysaccharide Biosynthesis Protein SpsA, Chain A"/>
    <property type="match status" value="1"/>
</dbReference>
<sequence>MKTAIILAAGKGSKLWPYNEYWPKAALPVAGQSVLSRMIGHLKSLSMERIIVAADYLDKRLKSLCHGIEGVEVVSVSAPQGTADTLERLLPMVTDEKVLIVYGDIVTTQAAMQKFIRQSSDSGSDADLLVKPLDQERTQDWFCANVSDKEVLQIYGHPRPHYVNHRLLGVYAARTAALQSALTQNPGFMTHVNVGMMPPMEAALEQSLQIMIEAGCRVTAHCAETAVIDIDKPWHLLQAAHLVLDHEIKTLMESSIPDSAVIHPSAEIKGQVILGEGVIVGRNVQIKGNAVIGKGTIIENGAIIGANSVIGADCVITDYCKIGDFSVIGNRNRIGHCAEFEGITFDNVSFTHYGEVFGVVGTSTDIAAGVTIGVLRFDDLPQMQKVQGRTEFPEKFGNAVYFGDYTRTGIASLYMPGVKIGSNSVIGPAVLVEQDVPSRTLLHLDQQQLVKKAWGPHRYGW</sequence>
<keyword evidence="3" id="KW-0511">Multifunctional enzyme</keyword>
<dbReference type="Pfam" id="PF12804">
    <property type="entry name" value="NTP_transf_3"/>
    <property type="match status" value="1"/>
</dbReference>
<reference evidence="9 10" key="1">
    <citation type="submission" date="2019-08" db="EMBL/GenBank/DDBJ databases">
        <title>Genome sequencing of Paenibacillus faecis DSM 23593(T).</title>
        <authorList>
            <person name="Kook J.-K."/>
            <person name="Park S.-N."/>
            <person name="Lim Y.K."/>
        </authorList>
    </citation>
    <scope>NUCLEOTIDE SEQUENCE [LARGE SCALE GENOMIC DNA]</scope>
    <source>
        <strain evidence="9 10">DSM 23593</strain>
    </source>
</reference>
<gene>
    <name evidence="9" type="ORF">FRY98_00650</name>
</gene>
<evidence type="ECO:0000256" key="5">
    <source>
        <dbReference type="ARBA" id="ARBA00048247"/>
    </source>
</evidence>
<feature type="domain" description="MobA-like NTP transferase" evidence="7">
    <location>
        <begin position="4"/>
        <end position="132"/>
    </location>
</feature>
<dbReference type="InterPro" id="IPR025877">
    <property type="entry name" value="MobA-like_NTP_Trfase"/>
</dbReference>
<keyword evidence="2" id="KW-0548">Nucleotidyltransferase</keyword>
<keyword evidence="1 9" id="KW-0808">Transferase</keyword>
<dbReference type="Proteomes" id="UP000325218">
    <property type="component" value="Unassembled WGS sequence"/>
</dbReference>
<dbReference type="AlphaFoldDB" id="A0A5D0CX22"/>
<dbReference type="SUPFAM" id="SSF51161">
    <property type="entry name" value="Trimeric LpxA-like enzymes"/>
    <property type="match status" value="1"/>
</dbReference>
<dbReference type="InterPro" id="IPR050065">
    <property type="entry name" value="GlmU-like"/>
</dbReference>
<comment type="catalytic activity">
    <reaction evidence="6">
        <text>N-acetyl-alpha-D-glucosamine 1-phosphate + UTP + H(+) = UDP-N-acetyl-alpha-D-glucosamine + diphosphate</text>
        <dbReference type="Rhea" id="RHEA:13509"/>
        <dbReference type="ChEBI" id="CHEBI:15378"/>
        <dbReference type="ChEBI" id="CHEBI:33019"/>
        <dbReference type="ChEBI" id="CHEBI:46398"/>
        <dbReference type="ChEBI" id="CHEBI:57705"/>
        <dbReference type="ChEBI" id="CHEBI:57776"/>
        <dbReference type="EC" id="2.7.7.23"/>
    </reaction>
</comment>
<dbReference type="RefSeq" id="WP_148449719.1">
    <property type="nucleotide sequence ID" value="NZ_VSDO01000001.1"/>
</dbReference>
<comment type="caution">
    <text evidence="9">The sequence shown here is derived from an EMBL/GenBank/DDBJ whole genome shotgun (WGS) entry which is preliminary data.</text>
</comment>
<keyword evidence="4" id="KW-0012">Acyltransferase</keyword>
<dbReference type="Pfam" id="PF25087">
    <property type="entry name" value="GMPPB_C"/>
    <property type="match status" value="1"/>
</dbReference>
<dbReference type="InterPro" id="IPR056729">
    <property type="entry name" value="GMPPB_C"/>
</dbReference>
<dbReference type="GO" id="GO:0003977">
    <property type="term" value="F:UDP-N-acetylglucosamine diphosphorylase activity"/>
    <property type="evidence" value="ECO:0007669"/>
    <property type="project" value="UniProtKB-EC"/>
</dbReference>
<evidence type="ECO:0000313" key="10">
    <source>
        <dbReference type="Proteomes" id="UP000325218"/>
    </source>
</evidence>
<comment type="catalytic activity">
    <reaction evidence="5">
        <text>alpha-D-glucosamine 1-phosphate + acetyl-CoA = N-acetyl-alpha-D-glucosamine 1-phosphate + CoA + H(+)</text>
        <dbReference type="Rhea" id="RHEA:13725"/>
        <dbReference type="ChEBI" id="CHEBI:15378"/>
        <dbReference type="ChEBI" id="CHEBI:57287"/>
        <dbReference type="ChEBI" id="CHEBI:57288"/>
        <dbReference type="ChEBI" id="CHEBI:57776"/>
        <dbReference type="ChEBI" id="CHEBI:58516"/>
        <dbReference type="EC" id="2.3.1.157"/>
    </reaction>
</comment>
<organism evidence="9 10">
    <name type="scientific">Paenibacillus faecis</name>
    <dbReference type="NCBI Taxonomy" id="862114"/>
    <lineage>
        <taxon>Bacteria</taxon>
        <taxon>Bacillati</taxon>
        <taxon>Bacillota</taxon>
        <taxon>Bacilli</taxon>
        <taxon>Bacillales</taxon>
        <taxon>Paenibacillaceae</taxon>
        <taxon>Paenibacillus</taxon>
    </lineage>
</organism>
<dbReference type="InterPro" id="IPR029044">
    <property type="entry name" value="Nucleotide-diphossugar_trans"/>
</dbReference>
<dbReference type="PANTHER" id="PTHR43584:SF8">
    <property type="entry name" value="N-ACETYLMURAMATE ALPHA-1-PHOSPHATE URIDYLYLTRANSFERASE"/>
    <property type="match status" value="1"/>
</dbReference>
<evidence type="ECO:0000259" key="8">
    <source>
        <dbReference type="Pfam" id="PF25087"/>
    </source>
</evidence>
<accession>A0A5D0CX22</accession>
<dbReference type="EMBL" id="VSDO01000001">
    <property type="protein sequence ID" value="TYA14230.1"/>
    <property type="molecule type" value="Genomic_DNA"/>
</dbReference>
<dbReference type="SUPFAM" id="SSF53448">
    <property type="entry name" value="Nucleotide-diphospho-sugar transferases"/>
    <property type="match status" value="1"/>
</dbReference>
<feature type="domain" description="Mannose-1-phosphate guanyltransferase C-terminal" evidence="8">
    <location>
        <begin position="256"/>
        <end position="335"/>
    </location>
</feature>
<keyword evidence="10" id="KW-1185">Reference proteome</keyword>
<proteinExistence type="predicted"/>
<evidence type="ECO:0000256" key="3">
    <source>
        <dbReference type="ARBA" id="ARBA00023268"/>
    </source>
</evidence>
<dbReference type="OrthoDB" id="9813880at2"/>
<evidence type="ECO:0000313" key="9">
    <source>
        <dbReference type="EMBL" id="TYA14230.1"/>
    </source>
</evidence>
<name>A0A5D0CX22_9BACL</name>
<dbReference type="GO" id="GO:0019134">
    <property type="term" value="F:glucosamine-1-phosphate N-acetyltransferase activity"/>
    <property type="evidence" value="ECO:0007669"/>
    <property type="project" value="UniProtKB-EC"/>
</dbReference>
<dbReference type="InterPro" id="IPR011004">
    <property type="entry name" value="Trimer_LpxA-like_sf"/>
</dbReference>
<evidence type="ECO:0000256" key="4">
    <source>
        <dbReference type="ARBA" id="ARBA00023315"/>
    </source>
</evidence>
<dbReference type="PANTHER" id="PTHR43584">
    <property type="entry name" value="NUCLEOTIDYL TRANSFERASE"/>
    <property type="match status" value="1"/>
</dbReference>
<evidence type="ECO:0000256" key="6">
    <source>
        <dbReference type="ARBA" id="ARBA00048493"/>
    </source>
</evidence>
<evidence type="ECO:0000256" key="2">
    <source>
        <dbReference type="ARBA" id="ARBA00022695"/>
    </source>
</evidence>
<evidence type="ECO:0000259" key="7">
    <source>
        <dbReference type="Pfam" id="PF12804"/>
    </source>
</evidence>
<protein>
    <submittedName>
        <fullName evidence="9">NTP transferase domain-containing protein</fullName>
    </submittedName>
</protein>
<dbReference type="Gene3D" id="2.160.10.10">
    <property type="entry name" value="Hexapeptide repeat proteins"/>
    <property type="match status" value="1"/>
</dbReference>